<proteinExistence type="predicted"/>
<evidence type="ECO:0000313" key="2">
    <source>
        <dbReference type="Proteomes" id="UP000718593"/>
    </source>
</evidence>
<evidence type="ECO:0000313" key="1">
    <source>
        <dbReference type="EMBL" id="MBF1166084.1"/>
    </source>
</evidence>
<dbReference type="EMBL" id="JABZMI010000347">
    <property type="protein sequence ID" value="MBF1166084.1"/>
    <property type="molecule type" value="Genomic_DNA"/>
</dbReference>
<dbReference type="AlphaFoldDB" id="A0A930BU37"/>
<gene>
    <name evidence="1" type="ORF">HXL68_13720</name>
</gene>
<name>A0A930BU37_9RHOO</name>
<sequence length="261" mass="28856">MNREALRAALGTLVADWLPKNAQRIECTYFDNQPPLNTFAMRVDPQPVTGRVVALTDEAMIVKTGRIAFAAVDRALATQHPPLGSRVRVTPYFRRDFAGERLDAPRREYWKDLDGRTHAMTVMAIGGRIVRIPLPGKPTCPYLTDLVEQLEILPTPDGWRTIANLLVDAGAADIEMVDPDEEHLIATPPEISFAVATAKFTGRLAVLCDTRSQSYAVELRANGATAARAEDITVTALATVLSDFIDDGQWRRIHIEILKRG</sequence>
<protein>
    <submittedName>
        <fullName evidence="1">GTPase</fullName>
    </submittedName>
</protein>
<reference evidence="1" key="1">
    <citation type="submission" date="2020-04" db="EMBL/GenBank/DDBJ databases">
        <title>Deep metagenomics examines the oral microbiome during advanced dental caries in children, revealing novel taxa and co-occurrences with host molecules.</title>
        <authorList>
            <person name="Baker J.L."/>
            <person name="Morton J.T."/>
            <person name="Dinis M."/>
            <person name="Alvarez R."/>
            <person name="Tran N.C."/>
            <person name="Knight R."/>
            <person name="Edlund A."/>
        </authorList>
    </citation>
    <scope>NUCLEOTIDE SEQUENCE</scope>
    <source>
        <strain evidence="1">JCVI_32_bin.24</strain>
    </source>
</reference>
<organism evidence="1 2">
    <name type="scientific">Dechloromonas agitata</name>
    <dbReference type="NCBI Taxonomy" id="73030"/>
    <lineage>
        <taxon>Bacteria</taxon>
        <taxon>Pseudomonadati</taxon>
        <taxon>Pseudomonadota</taxon>
        <taxon>Betaproteobacteria</taxon>
        <taxon>Rhodocyclales</taxon>
        <taxon>Azonexaceae</taxon>
        <taxon>Dechloromonas</taxon>
    </lineage>
</organism>
<accession>A0A930BU37</accession>
<comment type="caution">
    <text evidence="1">The sequence shown here is derived from an EMBL/GenBank/DDBJ whole genome shotgun (WGS) entry which is preliminary data.</text>
</comment>
<dbReference type="Proteomes" id="UP000718593">
    <property type="component" value="Unassembled WGS sequence"/>
</dbReference>